<dbReference type="SUPFAM" id="SSF52047">
    <property type="entry name" value="RNI-like"/>
    <property type="match status" value="1"/>
</dbReference>
<evidence type="ECO:0000313" key="1">
    <source>
        <dbReference type="EMBL" id="KAJ3565406.1"/>
    </source>
</evidence>
<dbReference type="InterPro" id="IPR032675">
    <property type="entry name" value="LRR_dom_sf"/>
</dbReference>
<reference evidence="1" key="1">
    <citation type="submission" date="2022-07" db="EMBL/GenBank/DDBJ databases">
        <title>Genome Sequence of Leucocoprinus birnbaumii.</title>
        <authorList>
            <person name="Buettner E."/>
        </authorList>
    </citation>
    <scope>NUCLEOTIDE SEQUENCE</scope>
    <source>
        <strain evidence="1">VT141</strain>
    </source>
</reference>
<name>A0AAD5VQE3_9AGAR</name>
<organism evidence="1 2">
    <name type="scientific">Leucocoprinus birnbaumii</name>
    <dbReference type="NCBI Taxonomy" id="56174"/>
    <lineage>
        <taxon>Eukaryota</taxon>
        <taxon>Fungi</taxon>
        <taxon>Dikarya</taxon>
        <taxon>Basidiomycota</taxon>
        <taxon>Agaricomycotina</taxon>
        <taxon>Agaricomycetes</taxon>
        <taxon>Agaricomycetidae</taxon>
        <taxon>Agaricales</taxon>
        <taxon>Agaricineae</taxon>
        <taxon>Agaricaceae</taxon>
        <taxon>Leucocoprinus</taxon>
    </lineage>
</organism>
<comment type="caution">
    <text evidence="1">The sequence shown here is derived from an EMBL/GenBank/DDBJ whole genome shotgun (WGS) entry which is preliminary data.</text>
</comment>
<sequence>MSDPITSQDSGPSAAQRCLSIPDILDLVCTEVWFSWEAPKRGQTLLALASTCRAWSEMPLNRIWHDMHGVMPLLRCLNVGTSLRAGEKSVLKRSLTKIDKVIYDKYAWRVRRFYTTIPSTESAVIHKALSRMADVCIFPNLKSLEWVAEDSTTFRCIRFYLHRRLQKLSIGYQTPDQLGILFAIPSIFSQNLRHLQIKCNSDTLMDSHGVISHALSSWDNLSSLELEDVTFEGLFSMAEMRNLQHLKLCGLQSPWSRPSSTVVYAASSSWPQKLQALAALDPPFPSLQSLHIAVKHDNVRLLIITEFIACLRKLELRSLHLQFYSIYDTTDHLVKLFRIVSRHCSESLQELYYTHRVLPGTFSIVFQPLLCFTHLKTLWVTTCNPIYLSEEEAESIVRSFPDIEKLGIEINDNRRHFGGQDGSYNPLSILLPFTACKKLKHLGIEIDASDYNMRQELPVIPDQISKEPNFSLQRLTVGRSPISHAEIVASFLADIFPNLNEITLGSVVNNDHAEVWLLVEAIVLIEAFCAESAARE</sequence>
<dbReference type="AlphaFoldDB" id="A0AAD5VQE3"/>
<gene>
    <name evidence="1" type="ORF">NP233_g7650</name>
</gene>
<keyword evidence="2" id="KW-1185">Reference proteome</keyword>
<dbReference type="Gene3D" id="3.80.10.10">
    <property type="entry name" value="Ribonuclease Inhibitor"/>
    <property type="match status" value="1"/>
</dbReference>
<protein>
    <recommendedName>
        <fullName evidence="3">F-box domain-containing protein</fullName>
    </recommendedName>
</protein>
<evidence type="ECO:0008006" key="3">
    <source>
        <dbReference type="Google" id="ProtNLM"/>
    </source>
</evidence>
<dbReference type="EMBL" id="JANIEX010000573">
    <property type="protein sequence ID" value="KAJ3565406.1"/>
    <property type="molecule type" value="Genomic_DNA"/>
</dbReference>
<accession>A0AAD5VQE3</accession>
<dbReference type="PANTHER" id="PTHR38926:SF5">
    <property type="entry name" value="F-BOX AND LEUCINE-RICH REPEAT PROTEIN 6"/>
    <property type="match status" value="1"/>
</dbReference>
<dbReference type="PANTHER" id="PTHR38926">
    <property type="entry name" value="F-BOX DOMAIN CONTAINING PROTEIN, EXPRESSED"/>
    <property type="match status" value="1"/>
</dbReference>
<proteinExistence type="predicted"/>
<dbReference type="Proteomes" id="UP001213000">
    <property type="component" value="Unassembled WGS sequence"/>
</dbReference>
<evidence type="ECO:0000313" key="2">
    <source>
        <dbReference type="Proteomes" id="UP001213000"/>
    </source>
</evidence>